<dbReference type="FunFam" id="2.60.120.260:FF:000010">
    <property type="entry name" value="Laminin subunit beta 1"/>
    <property type="match status" value="1"/>
</dbReference>
<feature type="disulfide bond" evidence="12">
    <location>
        <begin position="989"/>
        <end position="1003"/>
    </location>
</feature>
<feature type="disulfide bond" evidence="12">
    <location>
        <begin position="375"/>
        <end position="384"/>
    </location>
</feature>
<dbReference type="Pfam" id="PF24973">
    <property type="entry name" value="EGF_LMN_ATRN"/>
    <property type="match status" value="2"/>
</dbReference>
<feature type="domain" description="Laminin EGF-like" evidence="15">
    <location>
        <begin position="408"/>
        <end position="459"/>
    </location>
</feature>
<feature type="domain" description="Laminin EGF-like" evidence="15">
    <location>
        <begin position="1174"/>
        <end position="1221"/>
    </location>
</feature>
<dbReference type="InterPro" id="IPR002049">
    <property type="entry name" value="LE_dom"/>
</dbReference>
<evidence type="ECO:0000256" key="11">
    <source>
        <dbReference type="ARBA" id="ARBA00023292"/>
    </source>
</evidence>
<dbReference type="FunFam" id="2.10.25.10:FF:000138">
    <property type="entry name" value="Laminin subunit beta 1"/>
    <property type="match status" value="1"/>
</dbReference>
<dbReference type="FunFam" id="2.10.25.10:FF:000130">
    <property type="entry name" value="Laminin subunit beta 1"/>
    <property type="match status" value="1"/>
</dbReference>
<dbReference type="InterPro" id="IPR056558">
    <property type="entry name" value="LAMB1-4_helical"/>
</dbReference>
<reference evidence="18" key="2">
    <citation type="submission" date="2025-09" db="UniProtKB">
        <authorList>
            <consortium name="Ensembl"/>
        </authorList>
    </citation>
    <scope>IDENTIFICATION</scope>
</reference>
<feature type="domain" description="Laminin EGF-like" evidence="15">
    <location>
        <begin position="1117"/>
        <end position="1173"/>
    </location>
</feature>
<dbReference type="Gene3D" id="2.10.25.10">
    <property type="entry name" value="Laminin"/>
    <property type="match status" value="11"/>
</dbReference>
<feature type="domain" description="Laminin EGF-like" evidence="15">
    <location>
        <begin position="912"/>
        <end position="957"/>
    </location>
</feature>
<dbReference type="Gene3D" id="2.60.120.260">
    <property type="entry name" value="Galactose-binding domain-like"/>
    <property type="match status" value="1"/>
</dbReference>
<dbReference type="InterPro" id="IPR018159">
    <property type="entry name" value="Spectrin/alpha-actinin"/>
</dbReference>
<dbReference type="SMART" id="SM00181">
    <property type="entry name" value="EGF"/>
    <property type="match status" value="8"/>
</dbReference>
<feature type="disulfide bond" evidence="12">
    <location>
        <begin position="1089"/>
        <end position="1098"/>
    </location>
</feature>
<feature type="disulfide bond" evidence="12">
    <location>
        <begin position="1146"/>
        <end position="1155"/>
    </location>
</feature>
<feature type="coiled-coil region" evidence="13">
    <location>
        <begin position="1729"/>
        <end position="1825"/>
    </location>
</feature>
<evidence type="ECO:0000256" key="9">
    <source>
        <dbReference type="ARBA" id="ARBA00023157"/>
    </source>
</evidence>
<feature type="disulfide bond" evidence="12">
    <location>
        <begin position="864"/>
        <end position="876"/>
    </location>
</feature>
<evidence type="ECO:0000313" key="18">
    <source>
        <dbReference type="Ensembl" id="ENSCCRP00000058917.2"/>
    </source>
</evidence>
<evidence type="ECO:0000256" key="13">
    <source>
        <dbReference type="SAM" id="Coils"/>
    </source>
</evidence>
<evidence type="ECO:0000256" key="2">
    <source>
        <dbReference type="ARBA" id="ARBA00022525"/>
    </source>
</evidence>
<feature type="disulfide bond" evidence="12">
    <location>
        <begin position="914"/>
        <end position="931"/>
    </location>
</feature>
<dbReference type="InterPro" id="IPR013015">
    <property type="entry name" value="Laminin_IV_B"/>
</dbReference>
<sequence>MLFVFICKGPAMLIRLETSAFLLLLIAAPVRLQDECVGNSCYPNLGDLMVGRAAQLKASSTCGLYRPQNYCILGYLENEQKCFICDSRSPYNLHHNPNSHRIENIITTFQPEHKMSWWQSENGVHEVSIQLDLESMFRFSHLILTFKSFRPAAMLVERSKDFGRTWKVFRYFAEDCANSFPGVSEGPADSIDDLICDSRYSGAEPSTDGEVVLKALDPTFDIHDPYDPTIQELITLTNLRVNFTRLITLGDTLLMRRRRNPQDKYYYALYEMVVRGSCFCNGHASQCIPMDGARGDTFTEPGMVHAKCVCQHNTAGFNCERCQDFYHDAPWRPGGKTDSDVCRRCYCHGHSEKCHFDLARYLATGGVSGGVCDDCRNNRAGPQCDLCGPYYYQDPQRSMDDPNACIPCECNPDGSVDRGLCDPVTGQCVCKQNVEGERCDRCKSGFYGFNRDDPSGCQLCRCNFMGTIRTGNPCDQTNGTCICEPFAFGPQCDQCLPGYWGLGNTVYGCLPCDCDIGGALRTECSSVDGQCECRPNMVGLTCSEPAPGYFLAPLDFYIYEAEHAAPLMAISPFIQAPPLVYPPEQIPVRPTNLPLCPSAPKPFPTPYKETEPLTVKPSPTPYNPHFTLPICEHYYRQRGYDFKISNGRVVVVRREKLRTRRQGQRTVPFEPGSSLQIILRQRTPDQPITWTGPGFVRVQDGAGLRFNVRNIPATLHYYVVVRYEPESTDDWTAIVNIVSFGSGDRRCLNDPSDKMFTLPASGRTATLDLPICLSDGNKYHVDITFRKMPSADPQITSYILIDSMGLIPKVDSLPNLCTQSYLAQFQQYRCIELGAQAGQHTLPEVCEKLIGSMSAFIHNGAVSCNCHHVGAYASSCSKFGGQCQCKPNVIGRCCDSCTPLTYGLGPHGCSQCDCDPSGSTAELCDQRTGQCSCREGVTARRCDKCNPGYYGFPLCRRCQCNGLADICDLVTGDCLDCREHSSGPHCERCKDGYVGDPVSGQPCEPCLCPDVNGSGRFFAISCNKDPHSGAPYCECLPGHTGLNCDSCAPGYYGDLRLPGGQCKECCCNNNIDPHDGEACDTVTGECLRCLHNTEGPRCQSCKRGYYGNAFAQDCKECSCDWRGIDHTKCPAGSPCFCNQETGQCPCRTGVKGTLCNECEDGYWNLDGESGCQLCNCDPEHALNYICDKITGQCFCQAEYGGRKCDECGPNHFGNPDIQCMSCDCNMEGTIYPACDPYTGECLCKPGVIGLFCDDCAPGHDTNFPACEPCHACYHLGEKTVSDVRRDIERIETIRPCPENDRPIFELQNLRNLLDKLQSLANVTAKDELEKLEELLARIRNETETIDPHIIIIDPTILLNSDIDNIRLDFNTLLKNLREKTKEIPVTDVKAINDTLNTIKKLYEEFTDSEKKVEAAKKAQEASRNTRENVTVKLAKCRIGEMDKLEKKVKALSVAGLNEKVCGAPGDAECDKAKCGGASCGICGGPACKGSLPLSLNASKLAEMTEKNITDLRSKLKEADAQLMGTSNMTNYIKDQAEDLMNKINQTKNKYEKEKIETKNLIEKLKNYLRDELVKPEDIEKMANAVLSIQLPKSPDEIKDMIEDIKRILANVTNFDDDLEHLKKQARIAEDMKERAQEILNRTNAINVREIEKALNDTAKLNDKISNDLDEAEKNNDIIRKNVNETEPKLKNIEDNLDSTRAKKLLDEIKTLKNKTEMNRAQGKEAKDAANAVLDSAKDVEKDLKELKEQFEKLKLNSTTQNVNEEANERLKNITIEAETLAKNVEVKMKEIEELDKRILVAAERKEEKIKDLEALQKEADDLRNFIVDKVDKYNLCST</sequence>
<feature type="coiled-coil region" evidence="13">
    <location>
        <begin position="1306"/>
        <end position="1344"/>
    </location>
</feature>
<feature type="disulfide bond" evidence="12">
    <location>
        <begin position="1035"/>
        <end position="1044"/>
    </location>
</feature>
<dbReference type="PRINTS" id="PR00011">
    <property type="entry name" value="EGFLAMININ"/>
</dbReference>
<feature type="domain" description="Laminin EGF-like" evidence="15">
    <location>
        <begin position="958"/>
        <end position="1005"/>
    </location>
</feature>
<feature type="domain" description="Laminin EGF-like" evidence="15">
    <location>
        <begin position="460"/>
        <end position="511"/>
    </location>
</feature>
<dbReference type="GO" id="GO:0009887">
    <property type="term" value="P:animal organ morphogenesis"/>
    <property type="evidence" value="ECO:0007669"/>
    <property type="project" value="TreeGrafter"/>
</dbReference>
<evidence type="ECO:0000256" key="7">
    <source>
        <dbReference type="ARBA" id="ARBA00022889"/>
    </source>
</evidence>
<evidence type="ECO:0000256" key="12">
    <source>
        <dbReference type="PROSITE-ProRule" id="PRU00460"/>
    </source>
</evidence>
<keyword evidence="19" id="KW-1185">Reference proteome</keyword>
<protein>
    <submittedName>
        <fullName evidence="18">Laminin, beta 4</fullName>
    </submittedName>
</protein>
<dbReference type="InterPro" id="IPR008211">
    <property type="entry name" value="Laminin_N"/>
</dbReference>
<dbReference type="SMART" id="SM00136">
    <property type="entry name" value="LamNT"/>
    <property type="match status" value="1"/>
</dbReference>
<dbReference type="PROSITE" id="PS51116">
    <property type="entry name" value="LAMININ_IVB"/>
    <property type="match status" value="1"/>
</dbReference>
<evidence type="ECO:0000256" key="6">
    <source>
        <dbReference type="ARBA" id="ARBA00022869"/>
    </source>
</evidence>
<keyword evidence="10" id="KW-0325">Glycoprotein</keyword>
<dbReference type="GO" id="GO:0007155">
    <property type="term" value="P:cell adhesion"/>
    <property type="evidence" value="ECO:0007669"/>
    <property type="project" value="UniProtKB-KW"/>
</dbReference>
<evidence type="ECO:0000259" key="15">
    <source>
        <dbReference type="PROSITE" id="PS50027"/>
    </source>
</evidence>
<feature type="signal peptide" evidence="14">
    <location>
        <begin position="1"/>
        <end position="32"/>
    </location>
</feature>
<feature type="chain" id="PRO_5039901633" evidence="14">
    <location>
        <begin position="33"/>
        <end position="1838"/>
    </location>
</feature>
<evidence type="ECO:0000256" key="10">
    <source>
        <dbReference type="ARBA" id="ARBA00023180"/>
    </source>
</evidence>
<dbReference type="InterPro" id="IPR000742">
    <property type="entry name" value="EGF"/>
</dbReference>
<feature type="disulfide bond" evidence="12">
    <location>
        <begin position="1174"/>
        <end position="1186"/>
    </location>
</feature>
<dbReference type="Ensembl" id="ENSCCRT00000063914.2">
    <property type="protein sequence ID" value="ENSCCRP00000058917.2"/>
    <property type="gene ID" value="ENSCCRG00000031638.2"/>
</dbReference>
<dbReference type="Pfam" id="PF23219">
    <property type="entry name" value="LAMB1"/>
    <property type="match status" value="1"/>
</dbReference>
<feature type="domain" description="Laminin N-terminal" evidence="17">
    <location>
        <begin position="37"/>
        <end position="277"/>
    </location>
</feature>
<keyword evidence="8 13" id="KW-0175">Coiled coil</keyword>
<accession>A0A8C1HLK0</accession>
<feature type="domain" description="Laminin IV type B" evidence="16">
    <location>
        <begin position="551"/>
        <end position="858"/>
    </location>
</feature>
<dbReference type="FunFam" id="2.10.25.10:FF:000084">
    <property type="entry name" value="Laminin subunit alpha 3"/>
    <property type="match status" value="1"/>
</dbReference>
<dbReference type="Pfam" id="PF24999">
    <property type="entry name" value="LAMB4"/>
    <property type="match status" value="1"/>
</dbReference>
<dbReference type="PROSITE" id="PS51117">
    <property type="entry name" value="LAMININ_NTER"/>
    <property type="match status" value="1"/>
</dbReference>
<feature type="disulfide bond" evidence="12">
    <location>
        <begin position="495"/>
        <end position="509"/>
    </location>
</feature>
<feature type="disulfide bond" evidence="12">
    <location>
        <begin position="1222"/>
        <end position="1234"/>
    </location>
</feature>
<name>A0A8C1HLK0_CYPCA</name>
<feature type="disulfide bond" evidence="12">
    <location>
        <begin position="483"/>
        <end position="492"/>
    </location>
</feature>
<feature type="coiled-coil region" evidence="13">
    <location>
        <begin position="1604"/>
        <end position="1681"/>
    </location>
</feature>
<feature type="domain" description="Laminin EGF-like" evidence="15">
    <location>
        <begin position="1065"/>
        <end position="1116"/>
    </location>
</feature>
<dbReference type="FunFam" id="2.10.25.10:FF:000065">
    <property type="entry name" value="Laminin subunit beta 1"/>
    <property type="match status" value="1"/>
</dbReference>
<feature type="disulfide bond" evidence="12">
    <location>
        <begin position="1176"/>
        <end position="1193"/>
    </location>
</feature>
<feature type="disulfide bond" evidence="12">
    <location>
        <begin position="912"/>
        <end position="924"/>
    </location>
</feature>
<evidence type="ECO:0000259" key="16">
    <source>
        <dbReference type="PROSITE" id="PS51116"/>
    </source>
</evidence>
<feature type="disulfide bond" evidence="12">
    <location>
        <begin position="977"/>
        <end position="986"/>
    </location>
</feature>
<dbReference type="InterPro" id="IPR056860">
    <property type="entry name" value="LAMB4_dom"/>
</dbReference>
<dbReference type="CDD" id="cd00176">
    <property type="entry name" value="SPEC"/>
    <property type="match status" value="1"/>
</dbReference>
<feature type="disulfide bond" evidence="12">
    <location>
        <begin position="1243"/>
        <end position="1252"/>
    </location>
</feature>
<evidence type="ECO:0000259" key="17">
    <source>
        <dbReference type="PROSITE" id="PS51117"/>
    </source>
</evidence>
<feature type="disulfide bond" evidence="12">
    <location>
        <begin position="866"/>
        <end position="883"/>
    </location>
</feature>
<feature type="coiled-coil region" evidence="13">
    <location>
        <begin position="1501"/>
        <end position="1570"/>
    </location>
</feature>
<dbReference type="PROSITE" id="PS01248">
    <property type="entry name" value="EGF_LAM_1"/>
    <property type="match status" value="2"/>
</dbReference>
<feature type="disulfide bond" evidence="12">
    <location>
        <begin position="1195"/>
        <end position="1204"/>
    </location>
</feature>
<dbReference type="Proteomes" id="UP001108240">
    <property type="component" value="Unplaced"/>
</dbReference>
<comment type="subcellular location">
    <subcellularLocation>
        <location evidence="1">Secreted</location>
        <location evidence="1">Extracellular space</location>
        <location evidence="1">Extracellular matrix</location>
        <location evidence="1">Basement membrane</location>
    </subcellularLocation>
</comment>
<evidence type="ECO:0000256" key="14">
    <source>
        <dbReference type="SAM" id="SignalP"/>
    </source>
</evidence>
<dbReference type="GO" id="GO:0005604">
    <property type="term" value="C:basement membrane"/>
    <property type="evidence" value="ECO:0007669"/>
    <property type="project" value="UniProtKB-SubCell"/>
</dbReference>
<dbReference type="OMA" id="RRCSCHP"/>
<keyword evidence="6" id="KW-0084">Basement membrane</keyword>
<keyword evidence="7" id="KW-0130">Cell adhesion</keyword>
<feature type="domain" description="Laminin EGF-like" evidence="15">
    <location>
        <begin position="278"/>
        <end position="344"/>
    </location>
</feature>
<dbReference type="FunFam" id="2.10.25.10:FF:000135">
    <property type="entry name" value="Laminin subunit beta 4"/>
    <property type="match status" value="2"/>
</dbReference>
<feature type="disulfide bond" evidence="12">
    <location>
        <begin position="933"/>
        <end position="942"/>
    </location>
</feature>
<feature type="disulfide bond" evidence="12">
    <location>
        <begin position="310"/>
        <end position="319"/>
    </location>
</feature>
<dbReference type="PANTHER" id="PTHR10574">
    <property type="entry name" value="NETRIN/LAMININ-RELATED"/>
    <property type="match status" value="1"/>
</dbReference>
<dbReference type="CDD" id="cd22301">
    <property type="entry name" value="cc_LAMB4_C"/>
    <property type="match status" value="1"/>
</dbReference>
<dbReference type="FunFam" id="2.10.25.10:FF:000011">
    <property type="entry name" value="Cadherin EGF LAG seven-pass G-type receptor"/>
    <property type="match status" value="1"/>
</dbReference>
<keyword evidence="4 14" id="KW-0732">Signal</keyword>
<dbReference type="SMART" id="SM00180">
    <property type="entry name" value="EGF_Lam"/>
    <property type="match status" value="13"/>
</dbReference>
<feature type="disulfide bond" evidence="12">
    <location>
        <begin position="885"/>
        <end position="894"/>
    </location>
</feature>
<keyword evidence="11 12" id="KW-0424">Laminin EGF-like domain</keyword>
<proteinExistence type="predicted"/>
<dbReference type="PROSITE" id="PS50027">
    <property type="entry name" value="EGF_LAM_2"/>
    <property type="match status" value="12"/>
</dbReference>
<keyword evidence="5" id="KW-0677">Repeat</keyword>
<comment type="caution">
    <text evidence="12">Lacks conserved residue(s) required for the propagation of feature annotation.</text>
</comment>
<reference evidence="18" key="1">
    <citation type="submission" date="2025-08" db="UniProtKB">
        <authorList>
            <consortium name="Ensembl"/>
        </authorList>
    </citation>
    <scope>IDENTIFICATION</scope>
</reference>
<feature type="domain" description="Laminin EGF-like" evidence="15">
    <location>
        <begin position="864"/>
        <end position="911"/>
    </location>
</feature>
<dbReference type="Pfam" id="PF00055">
    <property type="entry name" value="Laminin_N"/>
    <property type="match status" value="1"/>
</dbReference>
<feature type="domain" description="Laminin EGF-like" evidence="15">
    <location>
        <begin position="345"/>
        <end position="407"/>
    </location>
</feature>
<evidence type="ECO:0000256" key="1">
    <source>
        <dbReference type="ARBA" id="ARBA00004302"/>
    </source>
</evidence>
<evidence type="ECO:0000256" key="8">
    <source>
        <dbReference type="ARBA" id="ARBA00023054"/>
    </source>
</evidence>
<dbReference type="GO" id="GO:0009888">
    <property type="term" value="P:tissue development"/>
    <property type="evidence" value="ECO:0007669"/>
    <property type="project" value="TreeGrafter"/>
</dbReference>
<evidence type="ECO:0000256" key="4">
    <source>
        <dbReference type="ARBA" id="ARBA00022729"/>
    </source>
</evidence>
<dbReference type="GeneTree" id="ENSGT00940000162514"/>
<dbReference type="InterPro" id="IPR056863">
    <property type="entry name" value="LMN_ATRN_NET-like_EGF"/>
</dbReference>
<evidence type="ECO:0000256" key="3">
    <source>
        <dbReference type="ARBA" id="ARBA00022530"/>
    </source>
</evidence>
<keyword evidence="2" id="KW-0964">Secreted</keyword>
<dbReference type="InterPro" id="IPR050440">
    <property type="entry name" value="Laminin/Netrin_ECM"/>
</dbReference>
<dbReference type="FunFam" id="2.10.25.10:FF:000209">
    <property type="entry name" value="Laminin subunit alpha 5"/>
    <property type="match status" value="1"/>
</dbReference>
<keyword evidence="3" id="KW-0272">Extracellular matrix</keyword>
<dbReference type="Pfam" id="PF21199">
    <property type="entry name" value="LAMININ_IV_B"/>
    <property type="match status" value="1"/>
</dbReference>
<feature type="domain" description="Laminin EGF-like" evidence="15">
    <location>
        <begin position="1006"/>
        <end position="1064"/>
    </location>
</feature>
<keyword evidence="9 12" id="KW-1015">Disulfide bond</keyword>
<dbReference type="CDD" id="cd00055">
    <property type="entry name" value="EGF_Lam"/>
    <property type="match status" value="12"/>
</dbReference>
<dbReference type="SUPFAM" id="SSF57196">
    <property type="entry name" value="EGF/Laminin"/>
    <property type="match status" value="13"/>
</dbReference>
<dbReference type="FunFam" id="2.170.300.10:FF:000001">
    <property type="entry name" value="Laminin subunit beta-1"/>
    <property type="match status" value="1"/>
</dbReference>
<feature type="disulfide bond" evidence="12">
    <location>
        <begin position="1224"/>
        <end position="1241"/>
    </location>
</feature>
<dbReference type="PANTHER" id="PTHR10574:SF279">
    <property type="entry name" value="LAMININ SUBUNIT BETA 4"/>
    <property type="match status" value="1"/>
</dbReference>
<dbReference type="Gene3D" id="2.170.300.10">
    <property type="entry name" value="Tie2 ligand-binding domain superfamily"/>
    <property type="match status" value="1"/>
</dbReference>
<feature type="disulfide bond" evidence="12">
    <location>
        <begin position="430"/>
        <end position="439"/>
    </location>
</feature>
<dbReference type="Pfam" id="PF00053">
    <property type="entry name" value="EGF_laminin"/>
    <property type="match status" value="11"/>
</dbReference>
<organism evidence="18 19">
    <name type="scientific">Cyprinus carpio carpio</name>
    <dbReference type="NCBI Taxonomy" id="630221"/>
    <lineage>
        <taxon>Eukaryota</taxon>
        <taxon>Metazoa</taxon>
        <taxon>Chordata</taxon>
        <taxon>Craniata</taxon>
        <taxon>Vertebrata</taxon>
        <taxon>Euteleostomi</taxon>
        <taxon>Actinopterygii</taxon>
        <taxon>Neopterygii</taxon>
        <taxon>Teleostei</taxon>
        <taxon>Ostariophysi</taxon>
        <taxon>Cypriniformes</taxon>
        <taxon>Cyprinidae</taxon>
        <taxon>Cyprininae</taxon>
        <taxon>Cyprinus</taxon>
    </lineage>
</organism>
<evidence type="ECO:0000313" key="19">
    <source>
        <dbReference type="Proteomes" id="UP001108240"/>
    </source>
</evidence>
<evidence type="ECO:0000256" key="5">
    <source>
        <dbReference type="ARBA" id="ARBA00022737"/>
    </source>
</evidence>
<feature type="domain" description="Laminin EGF-like" evidence="15">
    <location>
        <begin position="1222"/>
        <end position="1268"/>
    </location>
</feature>